<name>A0ABS2G3K9_FUSMR</name>
<dbReference type="EMBL" id="JACJLT010000098">
    <property type="protein sequence ID" value="MBM6875780.1"/>
    <property type="molecule type" value="Genomic_DNA"/>
</dbReference>
<sequence length="216" mass="25014">MDIKLKVNNTELDISIPGLCPHCNFGVEPKYLYHSELTNNHTALLLQCPHCGEYIFYKCYCDFNTRTGILRHYSSKIKYTPDFSKEINDISPRFIDIFTQSMQAMYDGYNELVGIGFRKSLEFLIKDYLINVKHEDVSVITKMSLGSIFNKINDPTIKPLVTAITWIGNDETHYIRKYEDKTIDDMLKFIYTLIHYISIELISSDAYSFVKGSIKG</sequence>
<dbReference type="RefSeq" id="WP_204716503.1">
    <property type="nucleotide sequence ID" value="NZ_JACJLT010000098.1"/>
</dbReference>
<dbReference type="Proteomes" id="UP000728968">
    <property type="component" value="Unassembled WGS sequence"/>
</dbReference>
<organism evidence="1 2">
    <name type="scientific">Fusobacterium mortiferum</name>
    <dbReference type="NCBI Taxonomy" id="850"/>
    <lineage>
        <taxon>Bacteria</taxon>
        <taxon>Fusobacteriati</taxon>
        <taxon>Fusobacteriota</taxon>
        <taxon>Fusobacteriia</taxon>
        <taxon>Fusobacteriales</taxon>
        <taxon>Fusobacteriaceae</taxon>
        <taxon>Fusobacterium</taxon>
    </lineage>
</organism>
<comment type="caution">
    <text evidence="1">The sequence shown here is derived from an EMBL/GenBank/DDBJ whole genome shotgun (WGS) entry which is preliminary data.</text>
</comment>
<reference evidence="1 2" key="1">
    <citation type="journal article" date="2021" name="Sci. Rep.">
        <title>The distribution of antibiotic resistance genes in chicken gut microbiota commensals.</title>
        <authorList>
            <person name="Juricova H."/>
            <person name="Matiasovicova J."/>
            <person name="Kubasova T."/>
            <person name="Cejkova D."/>
            <person name="Rychlik I."/>
        </authorList>
    </citation>
    <scope>NUCLEOTIDE SEQUENCE [LARGE SCALE GENOMIC DNA]</scope>
    <source>
        <strain evidence="1 2">An425</strain>
    </source>
</reference>
<evidence type="ECO:0000313" key="1">
    <source>
        <dbReference type="EMBL" id="MBM6875780.1"/>
    </source>
</evidence>
<gene>
    <name evidence="1" type="ORF">H6A04_08985</name>
</gene>
<evidence type="ECO:0000313" key="2">
    <source>
        <dbReference type="Proteomes" id="UP000728968"/>
    </source>
</evidence>
<proteinExistence type="predicted"/>
<keyword evidence="2" id="KW-1185">Reference proteome</keyword>
<accession>A0ABS2G3K9</accession>
<protein>
    <submittedName>
        <fullName evidence="1">DUF4145 domain-containing protein</fullName>
    </submittedName>
</protein>